<sequence>MSDLRSSPGSEEAVDDHGMADLTISLHSLVSQATTWTPQKKSALIGLSSYNLDPSEKGLAHTGYILPPVVIMVRPDELKDKLDSSANRPIVIMVRPDELKDKLLADSDFLRGIAVSASTGPYKCSQQVAQLRPDAIYSVQTSQDIAIEDIYPANEFDARFAHLGWPAPSALPAQPWNTLNPGTQTPPSSNNWISRRMVGHRWIISIRIEDLIAIDPFVEAVQDALKNSSVGGKIQALRGVFAAWGEMIPLVAVVGFSLAATGTLGSNQNLTGNASTFRPPDRGPDMMQMIDHSLDITGTFERRFESRIQGGYPDIYSQSGFNAWLTNVCNVDNSPTWEVVKVNQAAPITSLLPERLRKQIDQLFSYSNLVSRSPSVGTQMPFGFDGASLGLRVIKQINIWHSQAAGIQDISFVYTNGAVAGPYGFGKNNPNQLYDSFVLAQGEFITECFVWHTSSIICSLQFVKNTTQISAFYGFQSSAGDPTICTAGGNALMGFSGNCSAQNLIQVQPVWRRDMSVDTYRSIATATVGVANTYLFNDFQYLCNPANSRISKMRFRNTASVVAGLQITYSCKLDGNEIHQETPVRGTDAGPVDTWVLAEDESIVQVKGRSSGAAVYQLEFLTNKGNTKKFGQEAGETFNLVPPKKDMVLYYLLGKSAGYIQSLTFVWGAPPL</sequence>
<keyword evidence="2" id="KW-0430">Lectin</keyword>
<reference evidence="4" key="1">
    <citation type="submission" date="2021-01" db="EMBL/GenBank/DDBJ databases">
        <authorList>
            <person name="Kaushik A."/>
        </authorList>
    </citation>
    <scope>NUCLEOTIDE SEQUENCE</scope>
    <source>
        <strain evidence="4">AG4-RS23</strain>
    </source>
</reference>
<protein>
    <recommendedName>
        <fullName evidence="3">Jacalin-type lectin domain-containing protein</fullName>
    </recommendedName>
</protein>
<feature type="domain" description="Jacalin-type lectin" evidence="3">
    <location>
        <begin position="522"/>
        <end position="669"/>
    </location>
</feature>
<dbReference type="Gene3D" id="2.100.10.30">
    <property type="entry name" value="Jacalin-like lectin domain"/>
    <property type="match status" value="2"/>
</dbReference>
<dbReference type="InterPro" id="IPR052321">
    <property type="entry name" value="PolyBind_ProtTraffic"/>
</dbReference>
<comment type="caution">
    <text evidence="4">The sequence shown here is derived from an EMBL/GenBank/DDBJ whole genome shotgun (WGS) entry which is preliminary data.</text>
</comment>
<dbReference type="PROSITE" id="PS51752">
    <property type="entry name" value="JACALIN_LECTIN"/>
    <property type="match status" value="2"/>
</dbReference>
<dbReference type="AlphaFoldDB" id="A0A8H3CAZ4"/>
<evidence type="ECO:0000259" key="3">
    <source>
        <dbReference type="PROSITE" id="PS51752"/>
    </source>
</evidence>
<dbReference type="EMBL" id="CAJMWY010002010">
    <property type="protein sequence ID" value="CAE6479755.1"/>
    <property type="molecule type" value="Genomic_DNA"/>
</dbReference>
<dbReference type="InterPro" id="IPR001229">
    <property type="entry name" value="Jacalin-like_lectin_dom"/>
</dbReference>
<accession>A0A8H3CAZ4</accession>
<keyword evidence="1" id="KW-0732">Signal</keyword>
<dbReference type="SUPFAM" id="SSF51101">
    <property type="entry name" value="Mannose-binding lectins"/>
    <property type="match status" value="2"/>
</dbReference>
<evidence type="ECO:0000256" key="2">
    <source>
        <dbReference type="ARBA" id="ARBA00022734"/>
    </source>
</evidence>
<gene>
    <name evidence="4" type="ORF">RDB_LOCUS96647</name>
</gene>
<evidence type="ECO:0000313" key="5">
    <source>
        <dbReference type="Proteomes" id="UP000663861"/>
    </source>
</evidence>
<dbReference type="PANTHER" id="PTHR33589:SF3">
    <property type="entry name" value="ZYMOGEN GRANULE MEMBRANE PROTEIN 16-LIKE"/>
    <property type="match status" value="1"/>
</dbReference>
<dbReference type="PANTHER" id="PTHR33589">
    <property type="entry name" value="OS11G0524900 PROTEIN"/>
    <property type="match status" value="1"/>
</dbReference>
<dbReference type="GO" id="GO:0030246">
    <property type="term" value="F:carbohydrate binding"/>
    <property type="evidence" value="ECO:0007669"/>
    <property type="project" value="UniProtKB-KW"/>
</dbReference>
<dbReference type="SMART" id="SM00915">
    <property type="entry name" value="Jacalin"/>
    <property type="match status" value="1"/>
</dbReference>
<evidence type="ECO:0000313" key="4">
    <source>
        <dbReference type="EMBL" id="CAE6479755.1"/>
    </source>
</evidence>
<evidence type="ECO:0000256" key="1">
    <source>
        <dbReference type="ARBA" id="ARBA00022729"/>
    </source>
</evidence>
<proteinExistence type="predicted"/>
<dbReference type="Proteomes" id="UP000663861">
    <property type="component" value="Unassembled WGS sequence"/>
</dbReference>
<name>A0A8H3CAZ4_9AGAM</name>
<dbReference type="InterPro" id="IPR036404">
    <property type="entry name" value="Jacalin-like_lectin_dom_sf"/>
</dbReference>
<dbReference type="Pfam" id="PF01419">
    <property type="entry name" value="Jacalin"/>
    <property type="match status" value="2"/>
</dbReference>
<organism evidence="4 5">
    <name type="scientific">Rhizoctonia solani</name>
    <dbReference type="NCBI Taxonomy" id="456999"/>
    <lineage>
        <taxon>Eukaryota</taxon>
        <taxon>Fungi</taxon>
        <taxon>Dikarya</taxon>
        <taxon>Basidiomycota</taxon>
        <taxon>Agaricomycotina</taxon>
        <taxon>Agaricomycetes</taxon>
        <taxon>Cantharellales</taxon>
        <taxon>Ceratobasidiaceae</taxon>
        <taxon>Rhizoctonia</taxon>
    </lineage>
</organism>
<feature type="domain" description="Jacalin-type lectin" evidence="3">
    <location>
        <begin position="370"/>
        <end position="513"/>
    </location>
</feature>